<dbReference type="AlphaFoldDB" id="A0A1H3RV95"/>
<evidence type="ECO:0000313" key="3">
    <source>
        <dbReference type="Proteomes" id="UP000198935"/>
    </source>
</evidence>
<dbReference type="Pfam" id="PF03413">
    <property type="entry name" value="PepSY"/>
    <property type="match status" value="1"/>
</dbReference>
<evidence type="ECO:0000313" key="2">
    <source>
        <dbReference type="EMBL" id="SDZ29225.1"/>
    </source>
</evidence>
<sequence>MGWKRFAAGVGAGVAVTLLAKSQLDKTQAALSPEKALKMVKKKVEHLGTIDGSWIHMITEDFEQDQLNYKVYRGGITCTDEDGDMSAYEFYTDSATGAILKLEKQDDD</sequence>
<dbReference type="EMBL" id="FNPI01000009">
    <property type="protein sequence ID" value="SDZ29225.1"/>
    <property type="molecule type" value="Genomic_DNA"/>
</dbReference>
<organism evidence="2 3">
    <name type="scientific">Evansella caseinilytica</name>
    <dbReference type="NCBI Taxonomy" id="1503961"/>
    <lineage>
        <taxon>Bacteria</taxon>
        <taxon>Bacillati</taxon>
        <taxon>Bacillota</taxon>
        <taxon>Bacilli</taxon>
        <taxon>Bacillales</taxon>
        <taxon>Bacillaceae</taxon>
        <taxon>Evansella</taxon>
    </lineage>
</organism>
<feature type="domain" description="PepSY" evidence="1">
    <location>
        <begin position="30"/>
        <end position="102"/>
    </location>
</feature>
<keyword evidence="3" id="KW-1185">Reference proteome</keyword>
<dbReference type="InterPro" id="IPR025711">
    <property type="entry name" value="PepSY"/>
</dbReference>
<reference evidence="3" key="1">
    <citation type="submission" date="2016-10" db="EMBL/GenBank/DDBJ databases">
        <authorList>
            <person name="Varghese N."/>
            <person name="Submissions S."/>
        </authorList>
    </citation>
    <scope>NUCLEOTIDE SEQUENCE [LARGE SCALE GENOMIC DNA]</scope>
    <source>
        <strain evidence="3">SP</strain>
    </source>
</reference>
<dbReference type="Gene3D" id="3.10.450.40">
    <property type="match status" value="1"/>
</dbReference>
<gene>
    <name evidence="2" type="ORF">SAMN05421736_10957</name>
</gene>
<protein>
    <submittedName>
        <fullName evidence="2">Predicted small secreted protein</fullName>
    </submittedName>
</protein>
<dbReference type="OrthoDB" id="2989832at2"/>
<accession>A0A1H3RV95</accession>
<proteinExistence type="predicted"/>
<dbReference type="STRING" id="1503961.SAMN05421736_10957"/>
<name>A0A1H3RV95_9BACI</name>
<evidence type="ECO:0000259" key="1">
    <source>
        <dbReference type="Pfam" id="PF03413"/>
    </source>
</evidence>
<dbReference type="Proteomes" id="UP000198935">
    <property type="component" value="Unassembled WGS sequence"/>
</dbReference>